<keyword evidence="5" id="KW-0560">Oxidoreductase</keyword>
<dbReference type="Pfam" id="PF01207">
    <property type="entry name" value="Dus"/>
    <property type="match status" value="1"/>
</dbReference>
<evidence type="ECO:0000256" key="2">
    <source>
        <dbReference type="ARBA" id="ARBA00022630"/>
    </source>
</evidence>
<proteinExistence type="predicted"/>
<dbReference type="GO" id="GO:0050660">
    <property type="term" value="F:flavin adenine dinucleotide binding"/>
    <property type="evidence" value="ECO:0007669"/>
    <property type="project" value="InterPro"/>
</dbReference>
<dbReference type="GO" id="GO:0005737">
    <property type="term" value="C:cytoplasm"/>
    <property type="evidence" value="ECO:0007669"/>
    <property type="project" value="TreeGrafter"/>
</dbReference>
<gene>
    <name evidence="7" type="ORF">ALC53_01867</name>
</gene>
<evidence type="ECO:0000313" key="8">
    <source>
        <dbReference type="Proteomes" id="UP000078540"/>
    </source>
</evidence>
<dbReference type="AlphaFoldDB" id="A0A151I5N7"/>
<evidence type="ECO:0000256" key="4">
    <source>
        <dbReference type="ARBA" id="ARBA00022694"/>
    </source>
</evidence>
<evidence type="ECO:0000259" key="6">
    <source>
        <dbReference type="Pfam" id="PF01207"/>
    </source>
</evidence>
<dbReference type="InterPro" id="IPR018517">
    <property type="entry name" value="tRNA_hU_synthase_CS"/>
</dbReference>
<name>A0A151I5N7_9HYME</name>
<dbReference type="InterPro" id="IPR013785">
    <property type="entry name" value="Aldolase_TIM"/>
</dbReference>
<keyword evidence="3" id="KW-0288">FMN</keyword>
<keyword evidence="8" id="KW-1185">Reference proteome</keyword>
<comment type="cofactor">
    <cofactor evidence="1">
        <name>FMN</name>
        <dbReference type="ChEBI" id="CHEBI:58210"/>
    </cofactor>
</comment>
<dbReference type="InterPro" id="IPR052582">
    <property type="entry name" value="tRNA-DUS-like"/>
</dbReference>
<dbReference type="SUPFAM" id="SSF51395">
    <property type="entry name" value="FMN-linked oxidoreductases"/>
    <property type="match status" value="1"/>
</dbReference>
<dbReference type="Gene3D" id="3.30.160.20">
    <property type="match status" value="1"/>
</dbReference>
<organism evidence="7 8">
    <name type="scientific">Atta colombica</name>
    <dbReference type="NCBI Taxonomy" id="520822"/>
    <lineage>
        <taxon>Eukaryota</taxon>
        <taxon>Metazoa</taxon>
        <taxon>Ecdysozoa</taxon>
        <taxon>Arthropoda</taxon>
        <taxon>Hexapoda</taxon>
        <taxon>Insecta</taxon>
        <taxon>Pterygota</taxon>
        <taxon>Neoptera</taxon>
        <taxon>Endopterygota</taxon>
        <taxon>Hymenoptera</taxon>
        <taxon>Apocrita</taxon>
        <taxon>Aculeata</taxon>
        <taxon>Formicoidea</taxon>
        <taxon>Formicidae</taxon>
        <taxon>Myrmicinae</taxon>
        <taxon>Atta</taxon>
    </lineage>
</organism>
<accession>A0A151I5N7</accession>
<reference evidence="7 8" key="1">
    <citation type="submission" date="2015-09" db="EMBL/GenBank/DDBJ databases">
        <title>Atta colombica WGS genome.</title>
        <authorList>
            <person name="Nygaard S."/>
            <person name="Hu H."/>
            <person name="Boomsma J."/>
            <person name="Zhang G."/>
        </authorList>
    </citation>
    <scope>NUCLEOTIDE SEQUENCE [LARGE SCALE GENOMIC DNA]</scope>
    <source>
        <strain evidence="7">Treedump-2</strain>
        <tissue evidence="7">Whole body</tissue>
    </source>
</reference>
<dbReference type="PANTHER" id="PTHR45936">
    <property type="entry name" value="TRNA-DIHYDROURIDINE(20) SYNTHASE [NAD(P)+]-LIKE"/>
    <property type="match status" value="1"/>
</dbReference>
<dbReference type="InterPro" id="IPR035587">
    <property type="entry name" value="DUS-like_FMN-bd"/>
</dbReference>
<sequence>MEEKLITRKRLDYNNKLILAPMVRIGTLPMRLLALDYGADIVYTEELIDRKLLRSIRRENDVLGTVDYIDKTDGTVVFRTCSREREHVVLQIGTSDSARAAQVAHMVENDVAGIDVNMGCPKKFSILGGMGASLLREPQKATDILRKLIETVTIPITCKIRILPDLEETLLLCDILASTGIAAIAVHGRTIEERPQHPNRNHVLKQISARLSIPVIANGGSKDIQNHSDIFRFKKETGCSSVMLARAAEWNCSVFRKEGSLPMENVIKSYLKHAINCDNSPSNTKYCIQNILREFQESPLGRRFLNAQTLEQICQVWKLDDYYRSKSEEFQAKGLLGRFQVMPGILDKDNNSISHKRKIYEEEDVSLMRCAFLRNSYITDSELPKTRLLKWTKENRKKMPIYNTRQESKLFCSVVTVDGRKYGSSFCDAIAQKRPELINLKGVMFHLLLQHGWDVLPYLPYSPDLAPSDFHLFRSLQNSFFRDGIRKLSERWEKVVGSDGQYFN</sequence>
<dbReference type="PANTHER" id="PTHR45936:SF1">
    <property type="entry name" value="TRNA-DIHYDROURIDINE(20) SYNTHASE [NAD(P)+]-LIKE"/>
    <property type="match status" value="1"/>
</dbReference>
<dbReference type="GO" id="GO:0017150">
    <property type="term" value="F:tRNA dihydrouridine synthase activity"/>
    <property type="evidence" value="ECO:0007669"/>
    <property type="project" value="InterPro"/>
</dbReference>
<dbReference type="Proteomes" id="UP000078540">
    <property type="component" value="Unassembled WGS sequence"/>
</dbReference>
<dbReference type="Gene3D" id="3.20.20.70">
    <property type="entry name" value="Aldolase class I"/>
    <property type="match status" value="1"/>
</dbReference>
<dbReference type="CDD" id="cd02801">
    <property type="entry name" value="DUS_like_FMN"/>
    <property type="match status" value="1"/>
</dbReference>
<dbReference type="STRING" id="520822.A0A151I5N7"/>
<dbReference type="PROSITE" id="PS01136">
    <property type="entry name" value="UPF0034"/>
    <property type="match status" value="1"/>
</dbReference>
<dbReference type="SUPFAM" id="SSF54768">
    <property type="entry name" value="dsRNA-binding domain-like"/>
    <property type="match status" value="1"/>
</dbReference>
<protein>
    <submittedName>
        <fullName evidence="7">tRNA-dihydrouridine synthase 2-like protein</fullName>
    </submittedName>
</protein>
<keyword evidence="4" id="KW-0819">tRNA processing</keyword>
<dbReference type="EMBL" id="KQ976415">
    <property type="protein sequence ID" value="KYM90148.1"/>
    <property type="molecule type" value="Genomic_DNA"/>
</dbReference>
<keyword evidence="2" id="KW-0285">Flavoprotein</keyword>
<evidence type="ECO:0000256" key="1">
    <source>
        <dbReference type="ARBA" id="ARBA00001917"/>
    </source>
</evidence>
<feature type="domain" description="DUS-like FMN-binding" evidence="6">
    <location>
        <begin position="18"/>
        <end position="258"/>
    </location>
</feature>
<evidence type="ECO:0000313" key="7">
    <source>
        <dbReference type="EMBL" id="KYM90148.1"/>
    </source>
</evidence>
<evidence type="ECO:0000256" key="5">
    <source>
        <dbReference type="ARBA" id="ARBA00023002"/>
    </source>
</evidence>
<evidence type="ECO:0000256" key="3">
    <source>
        <dbReference type="ARBA" id="ARBA00022643"/>
    </source>
</evidence>